<evidence type="ECO:0000313" key="2">
    <source>
        <dbReference type="EMBL" id="RUO23825.1"/>
    </source>
</evidence>
<feature type="chain" id="PRO_5045581393" evidence="1">
    <location>
        <begin position="17"/>
        <end position="111"/>
    </location>
</feature>
<protein>
    <submittedName>
        <fullName evidence="2">DUF1318 domain-containing protein</fullName>
    </submittedName>
</protein>
<evidence type="ECO:0000313" key="3">
    <source>
        <dbReference type="Proteomes" id="UP000287865"/>
    </source>
</evidence>
<evidence type="ECO:0000256" key="1">
    <source>
        <dbReference type="SAM" id="SignalP"/>
    </source>
</evidence>
<dbReference type="Proteomes" id="UP000287865">
    <property type="component" value="Unassembled WGS sequence"/>
</dbReference>
<proteinExistence type="predicted"/>
<sequence>MLALMLTASISSPANAQQMSLQEAMAELSAAKEQGLVGERQNGYLGVVNARGQARAIADLINQARRSEYTRIAEQNNIAVSDVEAMAGKRAIERTPAGQYIELDDEWVVKR</sequence>
<keyword evidence="1" id="KW-0732">Signal</keyword>
<gene>
    <name evidence="2" type="ORF">CWE07_09605</name>
</gene>
<dbReference type="PIRSF" id="PIRSF025560">
    <property type="entry name" value="UCP025560"/>
    <property type="match status" value="1"/>
</dbReference>
<comment type="caution">
    <text evidence="2">The sequence shown here is derived from an EMBL/GenBank/DDBJ whole genome shotgun (WGS) entry which is preliminary data.</text>
</comment>
<name>A0ABY0BQS5_9GAMM</name>
<reference evidence="2 3" key="1">
    <citation type="journal article" date="2018" name="Front. Microbiol.">
        <title>Genome-Based Analysis Reveals the Taxonomy and Diversity of the Family Idiomarinaceae.</title>
        <authorList>
            <person name="Liu Y."/>
            <person name="Lai Q."/>
            <person name="Shao Z."/>
        </authorList>
    </citation>
    <scope>NUCLEOTIDE SEQUENCE [LARGE SCALE GENOMIC DNA]</scope>
    <source>
        <strain evidence="2 3">CF12-14</strain>
    </source>
</reference>
<feature type="signal peptide" evidence="1">
    <location>
        <begin position="1"/>
        <end position="16"/>
    </location>
</feature>
<organism evidence="2 3">
    <name type="scientific">Aliidiomarina maris</name>
    <dbReference type="NCBI Taxonomy" id="531312"/>
    <lineage>
        <taxon>Bacteria</taxon>
        <taxon>Pseudomonadati</taxon>
        <taxon>Pseudomonadota</taxon>
        <taxon>Gammaproteobacteria</taxon>
        <taxon>Alteromonadales</taxon>
        <taxon>Idiomarinaceae</taxon>
        <taxon>Aliidiomarina</taxon>
    </lineage>
</organism>
<dbReference type="Pfam" id="PF07027">
    <property type="entry name" value="DUF1318"/>
    <property type="match status" value="1"/>
</dbReference>
<dbReference type="EMBL" id="PIPK01000008">
    <property type="protein sequence ID" value="RUO23825.1"/>
    <property type="molecule type" value="Genomic_DNA"/>
</dbReference>
<keyword evidence="3" id="KW-1185">Reference proteome</keyword>
<accession>A0ABY0BQS5</accession>
<dbReference type="InterPro" id="IPR008309">
    <property type="entry name" value="YdbL"/>
</dbReference>